<proteinExistence type="predicted"/>
<protein>
    <submittedName>
        <fullName evidence="3">Helix-turn-helix transcriptional regulator</fullName>
    </submittedName>
</protein>
<name>A0AA45L7L5_9PSEU</name>
<dbReference type="SUPFAM" id="SSF48452">
    <property type="entry name" value="TPR-like"/>
    <property type="match status" value="1"/>
</dbReference>
<feature type="region of interest" description="Disordered" evidence="1">
    <location>
        <begin position="73"/>
        <end position="95"/>
    </location>
</feature>
<dbReference type="AlphaFoldDB" id="A0AA45L7L5"/>
<dbReference type="SUPFAM" id="SSF47413">
    <property type="entry name" value="lambda repressor-like DNA-binding domains"/>
    <property type="match status" value="1"/>
</dbReference>
<reference evidence="3" key="1">
    <citation type="submission" date="2021-04" db="EMBL/GenBank/DDBJ databases">
        <title>Genomic sequence of Actinosynnema pretiosum subsp. pretiosum ATCC 31280 (C-14919).</title>
        <authorList>
            <person name="Bai L."/>
            <person name="Wang X."/>
            <person name="Xiao Y."/>
        </authorList>
    </citation>
    <scope>NUCLEOTIDE SEQUENCE</scope>
    <source>
        <strain evidence="3">ATCC 31280</strain>
    </source>
</reference>
<evidence type="ECO:0000256" key="1">
    <source>
        <dbReference type="SAM" id="MobiDB-lite"/>
    </source>
</evidence>
<dbReference type="Gene3D" id="1.25.40.10">
    <property type="entry name" value="Tetratricopeptide repeat domain"/>
    <property type="match status" value="1"/>
</dbReference>
<organism evidence="3 4">
    <name type="scientific">Actinosynnema pretiosum subsp. pretiosum</name>
    <dbReference type="NCBI Taxonomy" id="103721"/>
    <lineage>
        <taxon>Bacteria</taxon>
        <taxon>Bacillati</taxon>
        <taxon>Actinomycetota</taxon>
        <taxon>Actinomycetes</taxon>
        <taxon>Pseudonocardiales</taxon>
        <taxon>Pseudonocardiaceae</taxon>
        <taxon>Actinosynnema</taxon>
    </lineage>
</organism>
<dbReference type="CDD" id="cd00093">
    <property type="entry name" value="HTH_XRE"/>
    <property type="match status" value="1"/>
</dbReference>
<accession>A0AA45L7L5</accession>
<evidence type="ECO:0000259" key="2">
    <source>
        <dbReference type="PROSITE" id="PS50943"/>
    </source>
</evidence>
<dbReference type="EMBL" id="CP073249">
    <property type="protein sequence ID" value="QUF04737.1"/>
    <property type="molecule type" value="Genomic_DNA"/>
</dbReference>
<dbReference type="PROSITE" id="PS50943">
    <property type="entry name" value="HTH_CROC1"/>
    <property type="match status" value="1"/>
</dbReference>
<dbReference type="InterPro" id="IPR010982">
    <property type="entry name" value="Lambda_DNA-bd_dom_sf"/>
</dbReference>
<sequence length="404" mass="43556">MAARPSTPLATARHAAGFSQEALATALGVDRGTVGRWERGVHAPYPWQRRSLATALGITLAELADLVDRTERHEVAPRPAHRQSAADPGTQVAEPDLVHAAVPRLRRALDRFDLPDDVPAPDLVELRAAVAKANDDRLQSRYGALARTLPDLVTALAHADTGSRDHAALLAFALRAADGMAFKFGYLDLSARLINLMSAAAKRADNPLLVAAAAYVRTETFFASGDLSPAARALEQAADRVPTKGVESLATFGSLHMRAAVVNARAGRADRAAEHLREARRAAAGVPEGNYLGTAFGFASLRIHELSVATELRDPLGIERAAAWAPPRALPAERRSHYYVDLARGHLSLGQHERAHLSLQAARRVAPEHVRAHPQVRGSLSTLLRVHDRPTPELLDLAAWARVR</sequence>
<dbReference type="InterPro" id="IPR001387">
    <property type="entry name" value="Cro/C1-type_HTH"/>
</dbReference>
<gene>
    <name evidence="3" type="ORF">KCV87_00910</name>
</gene>
<evidence type="ECO:0000313" key="3">
    <source>
        <dbReference type="EMBL" id="QUF04737.1"/>
    </source>
</evidence>
<dbReference type="Gene3D" id="1.10.260.40">
    <property type="entry name" value="lambda repressor-like DNA-binding domains"/>
    <property type="match status" value="1"/>
</dbReference>
<feature type="domain" description="HTH cro/C1-type" evidence="2">
    <location>
        <begin position="9"/>
        <end position="63"/>
    </location>
</feature>
<evidence type="ECO:0000313" key="4">
    <source>
        <dbReference type="Proteomes" id="UP000677152"/>
    </source>
</evidence>
<dbReference type="InterPro" id="IPR011990">
    <property type="entry name" value="TPR-like_helical_dom_sf"/>
</dbReference>
<dbReference type="Proteomes" id="UP000677152">
    <property type="component" value="Chromosome"/>
</dbReference>
<dbReference type="SMART" id="SM00530">
    <property type="entry name" value="HTH_XRE"/>
    <property type="match status" value="1"/>
</dbReference>
<dbReference type="GO" id="GO:0003677">
    <property type="term" value="F:DNA binding"/>
    <property type="evidence" value="ECO:0007669"/>
    <property type="project" value="InterPro"/>
</dbReference>
<dbReference type="Pfam" id="PF13560">
    <property type="entry name" value="HTH_31"/>
    <property type="match status" value="1"/>
</dbReference>